<evidence type="ECO:0000313" key="2">
    <source>
        <dbReference type="EMBL" id="KRK11575.1"/>
    </source>
</evidence>
<dbReference type="SUPFAM" id="SSF56601">
    <property type="entry name" value="beta-lactamase/transpeptidase-like"/>
    <property type="match status" value="1"/>
</dbReference>
<comment type="caution">
    <text evidence="2">The sequence shown here is derived from an EMBL/GenBank/DDBJ whole genome shotgun (WGS) entry which is preliminary data.</text>
</comment>
<evidence type="ECO:0000259" key="1">
    <source>
        <dbReference type="Pfam" id="PF00144"/>
    </source>
</evidence>
<dbReference type="EMBL" id="AZCT01000017">
    <property type="protein sequence ID" value="KRK11575.1"/>
    <property type="molecule type" value="Genomic_DNA"/>
</dbReference>
<name>A0A0R1EY47_LACZE</name>
<dbReference type="Gene3D" id="3.40.710.10">
    <property type="entry name" value="DD-peptidase/beta-lactamase superfamily"/>
    <property type="match status" value="1"/>
</dbReference>
<dbReference type="InterPro" id="IPR001466">
    <property type="entry name" value="Beta-lactam-related"/>
</dbReference>
<dbReference type="RefSeq" id="WP_010493011.1">
    <property type="nucleotide sequence ID" value="NZ_AZCT01000017.1"/>
</dbReference>
<dbReference type="InterPro" id="IPR012338">
    <property type="entry name" value="Beta-lactam/transpept-like"/>
</dbReference>
<dbReference type="PANTHER" id="PTHR46825">
    <property type="entry name" value="D-ALANYL-D-ALANINE-CARBOXYPEPTIDASE/ENDOPEPTIDASE AMPH"/>
    <property type="match status" value="1"/>
</dbReference>
<gene>
    <name evidence="2" type="ORF">FD51_GL001150</name>
</gene>
<accession>A0A0R1EY47</accession>
<dbReference type="PATRIC" id="fig|1423816.3.peg.1192"/>
<proteinExistence type="predicted"/>
<evidence type="ECO:0000313" key="3">
    <source>
        <dbReference type="Proteomes" id="UP000051984"/>
    </source>
</evidence>
<dbReference type="Proteomes" id="UP000051984">
    <property type="component" value="Unassembled WGS sequence"/>
</dbReference>
<protein>
    <submittedName>
        <fullName evidence="2">Beta-lactamase class C-like penicillin binding protein</fullName>
    </submittedName>
</protein>
<dbReference type="InterPro" id="IPR050491">
    <property type="entry name" value="AmpC-like"/>
</dbReference>
<dbReference type="PANTHER" id="PTHR46825:SF9">
    <property type="entry name" value="BETA-LACTAMASE-RELATED DOMAIN-CONTAINING PROTEIN"/>
    <property type="match status" value="1"/>
</dbReference>
<dbReference type="eggNOG" id="COG1680">
    <property type="taxonomic scope" value="Bacteria"/>
</dbReference>
<dbReference type="AlphaFoldDB" id="A0A0R1EY47"/>
<reference evidence="2 3" key="1">
    <citation type="journal article" date="2015" name="Genome Announc.">
        <title>Expanding the biotechnology potential of lactobacilli through comparative genomics of 213 strains and associated genera.</title>
        <authorList>
            <person name="Sun Z."/>
            <person name="Harris H.M."/>
            <person name="McCann A."/>
            <person name="Guo C."/>
            <person name="Argimon S."/>
            <person name="Zhang W."/>
            <person name="Yang X."/>
            <person name="Jeffery I.B."/>
            <person name="Cooney J.C."/>
            <person name="Kagawa T.F."/>
            <person name="Liu W."/>
            <person name="Song Y."/>
            <person name="Salvetti E."/>
            <person name="Wrobel A."/>
            <person name="Rasinkangas P."/>
            <person name="Parkhill J."/>
            <person name="Rea M.C."/>
            <person name="O'Sullivan O."/>
            <person name="Ritari J."/>
            <person name="Douillard F.P."/>
            <person name="Paul Ross R."/>
            <person name="Yang R."/>
            <person name="Briner A.E."/>
            <person name="Felis G.E."/>
            <person name="de Vos W.M."/>
            <person name="Barrangou R."/>
            <person name="Klaenhammer T.R."/>
            <person name="Caufield P.W."/>
            <person name="Cui Y."/>
            <person name="Zhang H."/>
            <person name="O'Toole P.W."/>
        </authorList>
    </citation>
    <scope>NUCLEOTIDE SEQUENCE [LARGE SCALE GENOMIC DNA]</scope>
    <source>
        <strain evidence="2 3">DSM 20178</strain>
    </source>
</reference>
<feature type="domain" description="Beta-lactamase-related" evidence="1">
    <location>
        <begin position="11"/>
        <end position="327"/>
    </location>
</feature>
<organism evidence="2 3">
    <name type="scientific">Lacticaseibacillus zeae DSM 20178 = KCTC 3804</name>
    <dbReference type="NCBI Taxonomy" id="1423816"/>
    <lineage>
        <taxon>Bacteria</taxon>
        <taxon>Bacillati</taxon>
        <taxon>Bacillota</taxon>
        <taxon>Bacilli</taxon>
        <taxon>Lactobacillales</taxon>
        <taxon>Lactobacillaceae</taxon>
        <taxon>Lacticaseibacillus</taxon>
    </lineage>
</organism>
<sequence length="337" mass="37699">MTDWNGYQTINEKYHLNGATMLVDANHQLSHWQNGMADFAKQEPFTLNTTSGLGSLSKQFTADSMLLLDADGALNIDAPLSDYLPEYRYAKQITLRQMLHMASGIPDYTELLLVEYTKKMPNASESHLSYPILEDLVHGDALQQVLDLLNRHPLDFAPDEKGAYSNSNYFLLGHIIAQVANMPLGDFIEQHFFQPLGMTQTRFGTQAAEANSYDNLDFTNGQPVTLGRGDYTGGDGAVVSSVTDLAKWAQATLHQQILPASAWREALTLTHDFYGMGWMKSKTPGWLAHNGHVFGYWAYFDVSFKRQLAHITLSNMSPGTDARKAWHKEMAAWLSTL</sequence>
<dbReference type="Pfam" id="PF00144">
    <property type="entry name" value="Beta-lactamase"/>
    <property type="match status" value="1"/>
</dbReference>